<reference evidence="2 3" key="1">
    <citation type="submission" date="2020-08" db="EMBL/GenBank/DDBJ databases">
        <title>Genome Sequencing of Nocardia wallacei strain FMUON74 and assembly.</title>
        <authorList>
            <person name="Toyokawa M."/>
            <person name="Uesaka K."/>
        </authorList>
    </citation>
    <scope>NUCLEOTIDE SEQUENCE [LARGE SCALE GENOMIC DNA]</scope>
    <source>
        <strain evidence="2 3">FMUON74</strain>
    </source>
</reference>
<accession>A0A7G1KMK4</accession>
<dbReference type="AlphaFoldDB" id="A0A7G1KMK4"/>
<dbReference type="KEGG" id="nwl:NWFMUON74_42040"/>
<proteinExistence type="predicted"/>
<dbReference type="InterPro" id="IPR004360">
    <property type="entry name" value="Glyas_Fos-R_dOase_dom"/>
</dbReference>
<gene>
    <name evidence="2" type="ORF">NWFMUON74_42040</name>
</gene>
<name>A0A7G1KMK4_9NOCA</name>
<evidence type="ECO:0000313" key="3">
    <source>
        <dbReference type="Proteomes" id="UP000516173"/>
    </source>
</evidence>
<dbReference type="InterPro" id="IPR029068">
    <property type="entry name" value="Glyas_Bleomycin-R_OHBP_Dase"/>
</dbReference>
<dbReference type="Proteomes" id="UP000516173">
    <property type="component" value="Chromosome"/>
</dbReference>
<dbReference type="SUPFAM" id="SSF54593">
    <property type="entry name" value="Glyoxalase/Bleomycin resistance protein/Dihydroxybiphenyl dioxygenase"/>
    <property type="match status" value="2"/>
</dbReference>
<dbReference type="PROSITE" id="PS51819">
    <property type="entry name" value="VOC"/>
    <property type="match status" value="1"/>
</dbReference>
<dbReference type="PANTHER" id="PTHR33993">
    <property type="entry name" value="GLYOXALASE-RELATED"/>
    <property type="match status" value="1"/>
</dbReference>
<sequence>MPSGFTQGAPCWFEITTSDVAAAADFYTGLFGWTAVDTGPQTRHYTVLHQDDARVAGIAAAETPGDEASWLPYFAVPDVRATVAAAKAAGGSAFCEFAEIPGQLEFAVLADPDGAAYGVSHLTGHPGTQRWSQPNNPCWVQYTATGAPADAMAHYAATLGWTYRNAAWETSTDKPYQALTTASGEGEFGGAAAAQPGEPAPFWALTVRVPDCDATVARTTDLGGKVISEPADMPGPSRIAVIADPAGAAVALMSFG</sequence>
<dbReference type="InterPro" id="IPR037523">
    <property type="entry name" value="VOC_core"/>
</dbReference>
<keyword evidence="3" id="KW-1185">Reference proteome</keyword>
<protein>
    <submittedName>
        <fullName evidence="2">Glyoxalase</fullName>
    </submittedName>
</protein>
<dbReference type="GeneID" id="80348678"/>
<evidence type="ECO:0000313" key="2">
    <source>
        <dbReference type="EMBL" id="BCK56432.1"/>
    </source>
</evidence>
<dbReference type="CDD" id="cd07247">
    <property type="entry name" value="SgaA_N_like"/>
    <property type="match status" value="1"/>
</dbReference>
<dbReference type="RefSeq" id="WP_187683504.1">
    <property type="nucleotide sequence ID" value="NZ_AP023396.1"/>
</dbReference>
<dbReference type="PANTHER" id="PTHR33993:SF10">
    <property type="entry name" value="CONSERVED PROTEIN"/>
    <property type="match status" value="1"/>
</dbReference>
<dbReference type="InterPro" id="IPR052164">
    <property type="entry name" value="Anthracycline_SecMetBiosynth"/>
</dbReference>
<feature type="domain" description="VOC" evidence="1">
    <location>
        <begin position="9"/>
        <end position="122"/>
    </location>
</feature>
<organism evidence="2 3">
    <name type="scientific">Nocardia wallacei</name>
    <dbReference type="NCBI Taxonomy" id="480035"/>
    <lineage>
        <taxon>Bacteria</taxon>
        <taxon>Bacillati</taxon>
        <taxon>Actinomycetota</taxon>
        <taxon>Actinomycetes</taxon>
        <taxon>Mycobacteriales</taxon>
        <taxon>Nocardiaceae</taxon>
        <taxon>Nocardia</taxon>
    </lineage>
</organism>
<dbReference type="EMBL" id="AP023396">
    <property type="protein sequence ID" value="BCK56432.1"/>
    <property type="molecule type" value="Genomic_DNA"/>
</dbReference>
<dbReference type="Pfam" id="PF00903">
    <property type="entry name" value="Glyoxalase"/>
    <property type="match status" value="2"/>
</dbReference>
<evidence type="ECO:0000259" key="1">
    <source>
        <dbReference type="PROSITE" id="PS51819"/>
    </source>
</evidence>
<dbReference type="Gene3D" id="3.10.180.10">
    <property type="entry name" value="2,3-Dihydroxybiphenyl 1,2-Dioxygenase, domain 1"/>
    <property type="match status" value="2"/>
</dbReference>